<dbReference type="Gene3D" id="3.40.50.180">
    <property type="entry name" value="Methylesterase CheB, C-terminal domain"/>
    <property type="match status" value="1"/>
</dbReference>
<dbReference type="Pfam" id="PF01339">
    <property type="entry name" value="CheB_methylest"/>
    <property type="match status" value="1"/>
</dbReference>
<dbReference type="PIRSF" id="PIRSF000876">
    <property type="entry name" value="RR_chemtxs_CheB"/>
    <property type="match status" value="1"/>
</dbReference>
<dbReference type="AlphaFoldDB" id="C6DZ98"/>
<organism evidence="10">
    <name type="scientific">Geobacter sp. (strain M21)</name>
    <dbReference type="NCBI Taxonomy" id="443144"/>
    <lineage>
        <taxon>Bacteria</taxon>
        <taxon>Pseudomonadati</taxon>
        <taxon>Thermodesulfobacteriota</taxon>
        <taxon>Desulfuromonadia</taxon>
        <taxon>Geobacterales</taxon>
        <taxon>Geobacteraceae</taxon>
        <taxon>Geobacter</taxon>
    </lineage>
</organism>
<evidence type="ECO:0000256" key="1">
    <source>
        <dbReference type="ARBA" id="ARBA00022490"/>
    </source>
</evidence>
<keyword evidence="1 5" id="KW-0963">Cytoplasm</keyword>
<dbReference type="HOGENOM" id="CLU_000445_51_0_7"/>
<comment type="catalytic activity">
    <reaction evidence="4 5">
        <text>[protein]-L-glutamate 5-O-methyl ester + H2O = L-glutamyl-[protein] + methanol + H(+)</text>
        <dbReference type="Rhea" id="RHEA:23236"/>
        <dbReference type="Rhea" id="RHEA-COMP:10208"/>
        <dbReference type="Rhea" id="RHEA-COMP:10311"/>
        <dbReference type="ChEBI" id="CHEBI:15377"/>
        <dbReference type="ChEBI" id="CHEBI:15378"/>
        <dbReference type="ChEBI" id="CHEBI:17790"/>
        <dbReference type="ChEBI" id="CHEBI:29973"/>
        <dbReference type="ChEBI" id="CHEBI:82795"/>
        <dbReference type="EC" id="3.1.1.61"/>
    </reaction>
</comment>
<dbReference type="GO" id="GO:0008984">
    <property type="term" value="F:protein-glutamate methylesterase activity"/>
    <property type="evidence" value="ECO:0007669"/>
    <property type="project" value="UniProtKB-UniRule"/>
</dbReference>
<reference evidence="10" key="1">
    <citation type="submission" date="2009-07" db="EMBL/GenBank/DDBJ databases">
        <title>Complete sequence of Geobacter sp. M21.</title>
        <authorList>
            <consortium name="US DOE Joint Genome Institute"/>
            <person name="Lucas S."/>
            <person name="Copeland A."/>
            <person name="Lapidus A."/>
            <person name="Glavina del Rio T."/>
            <person name="Dalin E."/>
            <person name="Tice H."/>
            <person name="Bruce D."/>
            <person name="Goodwin L."/>
            <person name="Pitluck S."/>
            <person name="Saunders E."/>
            <person name="Brettin T."/>
            <person name="Detter J.C."/>
            <person name="Han C."/>
            <person name="Larimer F."/>
            <person name="Land M."/>
            <person name="Hauser L."/>
            <person name="Kyrpides N."/>
            <person name="Ovchinnikova G."/>
            <person name="Lovley D."/>
        </authorList>
    </citation>
    <scope>NUCLEOTIDE SEQUENCE [LARGE SCALE GENOMIC DNA]</scope>
    <source>
        <strain evidence="10">M21</strain>
    </source>
</reference>
<dbReference type="Gene3D" id="3.40.50.2300">
    <property type="match status" value="1"/>
</dbReference>
<keyword evidence="3 5" id="KW-0378">Hydrolase</keyword>
<dbReference type="eggNOG" id="COG2201">
    <property type="taxonomic scope" value="Bacteria"/>
</dbReference>
<evidence type="ECO:0000313" key="10">
    <source>
        <dbReference type="EMBL" id="ACT18406.1"/>
    </source>
</evidence>
<dbReference type="InterPro" id="IPR008248">
    <property type="entry name" value="CheB-like"/>
</dbReference>
<dbReference type="GO" id="GO:0000156">
    <property type="term" value="F:phosphorelay response regulator activity"/>
    <property type="evidence" value="ECO:0007669"/>
    <property type="project" value="InterPro"/>
</dbReference>
<dbReference type="EMBL" id="CP001661">
    <property type="protein sequence ID" value="ACT18406.1"/>
    <property type="molecule type" value="Genomic_DNA"/>
</dbReference>
<comment type="domain">
    <text evidence="5">Contains a C-terminal catalytic domain, and an N-terminal region which modulates catalytic activity.</text>
</comment>
<dbReference type="CDD" id="cd16432">
    <property type="entry name" value="CheB_Rec"/>
    <property type="match status" value="1"/>
</dbReference>
<dbReference type="PANTHER" id="PTHR42872:SF6">
    <property type="entry name" value="PROTEIN-GLUTAMATE METHYLESTERASE_PROTEIN-GLUTAMINE GLUTAMINASE"/>
    <property type="match status" value="1"/>
</dbReference>
<comment type="subcellular location">
    <subcellularLocation>
        <location evidence="5">Cytoplasm</location>
    </subcellularLocation>
</comment>
<protein>
    <recommendedName>
        <fullName evidence="5">Protein-glutamate methylesterase/protein-glutamine glutaminase</fullName>
        <ecNumber evidence="5">3.1.1.61</ecNumber>
        <ecNumber evidence="5">3.5.1.44</ecNumber>
    </recommendedName>
</protein>
<dbReference type="GO" id="GO:0005737">
    <property type="term" value="C:cytoplasm"/>
    <property type="evidence" value="ECO:0007669"/>
    <property type="project" value="UniProtKB-SubCell"/>
</dbReference>
<evidence type="ECO:0000256" key="3">
    <source>
        <dbReference type="ARBA" id="ARBA00022801"/>
    </source>
</evidence>
<dbReference type="KEGG" id="gem:GM21_2358"/>
<dbReference type="OrthoDB" id="9793421at2"/>
<accession>C6DZ98</accession>
<feature type="active site" evidence="5 6">
    <location>
        <position position="287"/>
    </location>
</feature>
<evidence type="ECO:0000256" key="5">
    <source>
        <dbReference type="HAMAP-Rule" id="MF_00099"/>
    </source>
</evidence>
<dbReference type="EC" id="3.5.1.44" evidence="5"/>
<sequence length="342" mass="36405">MPIKVLIVDDSPVAVALVTRIFSSVSDIEVVGSVQNGRDALELIPVLKPDVVCTDLHMPVLNGLELTRQIMARFPRPVLVLSVSTGEGSLDAFNMMEAGALDVVAKPRIATDAEFLGIKDELVAKVRILSGVRVFRKHPKHEDCRGARAPVANVKAPQVRLVVIGASTGGPQALQVILSRLPVNFPVPVVCVQHISLGFQEGLMQWLSGSCALKIKTAREGEIPVPGTVCFPPEGMHLEFHKNGGYLISSRPPCHGHRPSVSTTMSSAAQRYADAAAGVLLTGMGDDGAQGMLELYRAGALTIAQDQGSCVVFGMPRQAIELGAARMILTLEGIASHLVHKL</sequence>
<dbReference type="InterPro" id="IPR001789">
    <property type="entry name" value="Sig_transdc_resp-reg_receiver"/>
</dbReference>
<feature type="active site" evidence="5 6">
    <location>
        <position position="167"/>
    </location>
</feature>
<dbReference type="PANTHER" id="PTHR42872">
    <property type="entry name" value="PROTEIN-GLUTAMATE METHYLESTERASE/PROTEIN-GLUTAMINE GLUTAMINASE"/>
    <property type="match status" value="1"/>
</dbReference>
<keyword evidence="5 7" id="KW-0597">Phosphoprotein</keyword>
<name>C6DZ98_GEOSM</name>
<proteinExistence type="inferred from homology"/>
<feature type="modified residue" description="4-aspartylphosphate" evidence="5 7">
    <location>
        <position position="55"/>
    </location>
</feature>
<dbReference type="GO" id="GO:0006935">
    <property type="term" value="P:chemotaxis"/>
    <property type="evidence" value="ECO:0007669"/>
    <property type="project" value="UniProtKB-UniRule"/>
</dbReference>
<dbReference type="GO" id="GO:0050568">
    <property type="term" value="F:protein-glutamine glutaminase activity"/>
    <property type="evidence" value="ECO:0007669"/>
    <property type="project" value="UniProtKB-UniRule"/>
</dbReference>
<dbReference type="NCBIfam" id="NF009206">
    <property type="entry name" value="PRK12555.1"/>
    <property type="match status" value="1"/>
</dbReference>
<dbReference type="EC" id="3.1.1.61" evidence="5"/>
<evidence type="ECO:0000259" key="8">
    <source>
        <dbReference type="PROSITE" id="PS50110"/>
    </source>
</evidence>
<evidence type="ECO:0000256" key="2">
    <source>
        <dbReference type="ARBA" id="ARBA00022500"/>
    </source>
</evidence>
<dbReference type="NCBIfam" id="NF001965">
    <property type="entry name" value="PRK00742.1"/>
    <property type="match status" value="1"/>
</dbReference>
<feature type="domain" description="Response regulatory" evidence="8">
    <location>
        <begin position="4"/>
        <end position="121"/>
    </location>
</feature>
<comment type="catalytic activity">
    <reaction evidence="5">
        <text>L-glutaminyl-[protein] + H2O = L-glutamyl-[protein] + NH4(+)</text>
        <dbReference type="Rhea" id="RHEA:16441"/>
        <dbReference type="Rhea" id="RHEA-COMP:10207"/>
        <dbReference type="Rhea" id="RHEA-COMP:10208"/>
        <dbReference type="ChEBI" id="CHEBI:15377"/>
        <dbReference type="ChEBI" id="CHEBI:28938"/>
        <dbReference type="ChEBI" id="CHEBI:29973"/>
        <dbReference type="ChEBI" id="CHEBI:30011"/>
        <dbReference type="EC" id="3.5.1.44"/>
    </reaction>
</comment>
<dbReference type="HAMAP" id="MF_00099">
    <property type="entry name" value="CheB_chemtxs"/>
    <property type="match status" value="1"/>
</dbReference>
<comment type="function">
    <text evidence="5">Involved in chemotaxis. Part of a chemotaxis signal transduction system that modulates chemotaxis in response to various stimuli. Catalyzes the demethylation of specific methylglutamate residues introduced into the chemoreceptors (methyl-accepting chemotaxis proteins or MCP) by CheR. Also mediates the irreversible deamidation of specific glutamine residues to glutamic acid.</text>
</comment>
<dbReference type="InterPro" id="IPR035909">
    <property type="entry name" value="CheB_C"/>
</dbReference>
<dbReference type="PROSITE" id="PS50122">
    <property type="entry name" value="CHEB"/>
    <property type="match status" value="1"/>
</dbReference>
<evidence type="ECO:0000256" key="7">
    <source>
        <dbReference type="PROSITE-ProRule" id="PRU00169"/>
    </source>
</evidence>
<gene>
    <name evidence="5" type="primary">cheB</name>
    <name evidence="10" type="ordered locus">GM21_2358</name>
</gene>
<dbReference type="STRING" id="443144.GM21_2358"/>
<dbReference type="SUPFAM" id="SSF52172">
    <property type="entry name" value="CheY-like"/>
    <property type="match status" value="1"/>
</dbReference>
<evidence type="ECO:0000259" key="9">
    <source>
        <dbReference type="PROSITE" id="PS50122"/>
    </source>
</evidence>
<feature type="active site" evidence="5 6">
    <location>
        <position position="194"/>
    </location>
</feature>
<evidence type="ECO:0000256" key="6">
    <source>
        <dbReference type="PROSITE-ProRule" id="PRU00050"/>
    </source>
</evidence>
<keyword evidence="2 5" id="KW-0145">Chemotaxis</keyword>
<comment type="PTM">
    <text evidence="5">Phosphorylated by CheA. Phosphorylation of the N-terminal regulatory domain activates the methylesterase activity.</text>
</comment>
<comment type="similarity">
    <text evidence="5">Belongs to the CheB family.</text>
</comment>
<dbReference type="InterPro" id="IPR000673">
    <property type="entry name" value="Sig_transdc_resp-reg_Me-estase"/>
</dbReference>
<dbReference type="SMART" id="SM00448">
    <property type="entry name" value="REC"/>
    <property type="match status" value="1"/>
</dbReference>
<feature type="domain" description="CheB-type methylesterase" evidence="9">
    <location>
        <begin position="155"/>
        <end position="342"/>
    </location>
</feature>
<dbReference type="SUPFAM" id="SSF52738">
    <property type="entry name" value="Methylesterase CheB, C-terminal domain"/>
    <property type="match status" value="1"/>
</dbReference>
<dbReference type="Pfam" id="PF00072">
    <property type="entry name" value="Response_reg"/>
    <property type="match status" value="1"/>
</dbReference>
<dbReference type="CDD" id="cd17541">
    <property type="entry name" value="REC_CheB-like"/>
    <property type="match status" value="1"/>
</dbReference>
<evidence type="ECO:0000256" key="4">
    <source>
        <dbReference type="ARBA" id="ARBA00048267"/>
    </source>
</evidence>
<dbReference type="InterPro" id="IPR011006">
    <property type="entry name" value="CheY-like_superfamily"/>
</dbReference>
<dbReference type="PROSITE" id="PS50110">
    <property type="entry name" value="RESPONSE_REGULATORY"/>
    <property type="match status" value="1"/>
</dbReference>